<protein>
    <submittedName>
        <fullName evidence="3">CLUMA_CG010959, isoform A</fullName>
    </submittedName>
</protein>
<accession>A0A1J1IBB3</accession>
<dbReference type="GO" id="GO:0030968">
    <property type="term" value="P:endoplasmic reticulum unfolded protein response"/>
    <property type="evidence" value="ECO:0007669"/>
    <property type="project" value="TreeGrafter"/>
</dbReference>
<keyword evidence="1" id="KW-0853">WD repeat</keyword>
<dbReference type="EMBL" id="CVRI01000047">
    <property type="protein sequence ID" value="CRK97573.1"/>
    <property type="molecule type" value="Genomic_DNA"/>
</dbReference>
<evidence type="ECO:0000313" key="4">
    <source>
        <dbReference type="Proteomes" id="UP000183832"/>
    </source>
</evidence>
<dbReference type="PANTHER" id="PTHR44321:SF1">
    <property type="entry name" value="TRANSDUCIN BETA-LIKE PROTEIN 2"/>
    <property type="match status" value="1"/>
</dbReference>
<gene>
    <name evidence="3" type="ORF">CLUMA_CG010959</name>
</gene>
<keyword evidence="4" id="KW-1185">Reference proteome</keyword>
<dbReference type="STRING" id="568069.A0A1J1IBB3"/>
<dbReference type="OrthoDB" id="200924at2759"/>
<keyword evidence="2" id="KW-0175">Coiled coil</keyword>
<proteinExistence type="predicted"/>
<reference evidence="3 4" key="1">
    <citation type="submission" date="2015-04" db="EMBL/GenBank/DDBJ databases">
        <authorList>
            <person name="Syromyatnikov M.Y."/>
            <person name="Popov V.N."/>
        </authorList>
    </citation>
    <scope>NUCLEOTIDE SEQUENCE [LARGE SCALE GENOMIC DNA]</scope>
</reference>
<organism evidence="3 4">
    <name type="scientific">Clunio marinus</name>
    <dbReference type="NCBI Taxonomy" id="568069"/>
    <lineage>
        <taxon>Eukaryota</taxon>
        <taxon>Metazoa</taxon>
        <taxon>Ecdysozoa</taxon>
        <taxon>Arthropoda</taxon>
        <taxon>Hexapoda</taxon>
        <taxon>Insecta</taxon>
        <taxon>Pterygota</taxon>
        <taxon>Neoptera</taxon>
        <taxon>Endopterygota</taxon>
        <taxon>Diptera</taxon>
        <taxon>Nematocera</taxon>
        <taxon>Chironomoidea</taxon>
        <taxon>Chironomidae</taxon>
        <taxon>Clunio</taxon>
    </lineage>
</organism>
<dbReference type="Proteomes" id="UP000183832">
    <property type="component" value="Unassembled WGS sequence"/>
</dbReference>
<dbReference type="AlphaFoldDB" id="A0A1J1IBB3"/>
<dbReference type="Gene3D" id="2.130.10.10">
    <property type="entry name" value="YVTN repeat-like/Quinoprotein amine dehydrogenase"/>
    <property type="match status" value="1"/>
</dbReference>
<name>A0A1J1IBB3_9DIPT</name>
<dbReference type="InterPro" id="IPR042410">
    <property type="entry name" value="WBSCR13"/>
</dbReference>
<feature type="coiled-coil region" evidence="2">
    <location>
        <begin position="312"/>
        <end position="346"/>
    </location>
</feature>
<evidence type="ECO:0000256" key="1">
    <source>
        <dbReference type="PROSITE-ProRule" id="PRU00221"/>
    </source>
</evidence>
<dbReference type="InterPro" id="IPR015943">
    <property type="entry name" value="WD40/YVTN_repeat-like_dom_sf"/>
</dbReference>
<dbReference type="Pfam" id="PF00400">
    <property type="entry name" value="WD40"/>
    <property type="match status" value="1"/>
</dbReference>
<dbReference type="SMART" id="SM00320">
    <property type="entry name" value="WD40"/>
    <property type="match status" value="3"/>
</dbReference>
<dbReference type="InterPro" id="IPR001680">
    <property type="entry name" value="WD40_rpt"/>
</dbReference>
<dbReference type="PANTHER" id="PTHR44321">
    <property type="entry name" value="TRANSDUCIN BETA-LIKE PROTEIN 2"/>
    <property type="match status" value="1"/>
</dbReference>
<evidence type="ECO:0000313" key="3">
    <source>
        <dbReference type="EMBL" id="CRK97573.1"/>
    </source>
</evidence>
<dbReference type="SUPFAM" id="SSF50978">
    <property type="entry name" value="WD40 repeat-like"/>
    <property type="match status" value="1"/>
</dbReference>
<evidence type="ECO:0000256" key="2">
    <source>
        <dbReference type="SAM" id="Coils"/>
    </source>
</evidence>
<dbReference type="PROSITE" id="PS50082">
    <property type="entry name" value="WD_REPEATS_2"/>
    <property type="match status" value="1"/>
</dbReference>
<dbReference type="GO" id="GO:0005783">
    <property type="term" value="C:endoplasmic reticulum"/>
    <property type="evidence" value="ECO:0007669"/>
    <property type="project" value="TreeGrafter"/>
</dbReference>
<sequence length="346" mass="39230">MLREYGKEEVVNRTVLIWYLKDLSNAKDRKTFRVNVDYDHFYKLVWSPDSKAILGIKSTGNAIEAYRLEKKDGAFTTFAKALTFPPSNENDDMISLDIACNGKFIMTATNTTDIVLWDIRGNVLDHLDTCLMTNYCAKISPCGRFIAVSGFTPDVRLWEVKFNKTELRSYDKIVKAFDLTGHKSGVWDFAFDQDSTHLASVCKDGTFKLFHIDIDYLRGESPKCLLNGAYETKAVPPLIALSNSAHVIAIAVGCDVYLFSGITGELDYKIEGIFNNNIVAMKFEATQLFVAGDRQIRAFHNITGYKVAISIAKEKIKERNITTATYERLERQIEDFKAILKEHEYS</sequence>
<feature type="repeat" description="WD" evidence="1">
    <location>
        <begin position="179"/>
        <end position="213"/>
    </location>
</feature>
<dbReference type="InterPro" id="IPR036322">
    <property type="entry name" value="WD40_repeat_dom_sf"/>
</dbReference>